<dbReference type="EMBL" id="QLMG01000015">
    <property type="protein sequence ID" value="RAK17208.1"/>
    <property type="molecule type" value="Genomic_DNA"/>
</dbReference>
<dbReference type="RefSeq" id="WP_009504624.1">
    <property type="nucleotide sequence ID" value="NZ_LIGK01000079.1"/>
</dbReference>
<keyword evidence="1" id="KW-0732">Signal</keyword>
<comment type="caution">
    <text evidence="2">The sequence shown here is derived from an EMBL/GenBank/DDBJ whole genome shotgun (WGS) entry which is preliminary data.</text>
</comment>
<evidence type="ECO:0000313" key="2">
    <source>
        <dbReference type="EMBL" id="RAK17208.1"/>
    </source>
</evidence>
<organism evidence="2 3">
    <name type="scientific">Salipiger aestuarii</name>
    <dbReference type="NCBI Taxonomy" id="568098"/>
    <lineage>
        <taxon>Bacteria</taxon>
        <taxon>Pseudomonadati</taxon>
        <taxon>Pseudomonadota</taxon>
        <taxon>Alphaproteobacteria</taxon>
        <taxon>Rhodobacterales</taxon>
        <taxon>Roseobacteraceae</taxon>
        <taxon>Salipiger</taxon>
    </lineage>
</organism>
<sequence length="170" mass="17931">MSYSIARVSQAVVAGLTLSLAATAVSADALESTFSYSIVESDAAGGEALVERSSVKPGEIIHYQLRHENKTDGEMAGLVIAAPVPEGVSITLGSEQSSIPAVFEVQAEMDPENEGLEWSSLPAVRMIVDADGALVEEPLPESEIVAVRWSLSEALEAGESALNTYRVRVN</sequence>
<reference evidence="2 3" key="1">
    <citation type="submission" date="2018-06" db="EMBL/GenBank/DDBJ databases">
        <title>Genomic Encyclopedia of Archaeal and Bacterial Type Strains, Phase II (KMG-II): from individual species to whole genera.</title>
        <authorList>
            <person name="Goeker M."/>
        </authorList>
    </citation>
    <scope>NUCLEOTIDE SEQUENCE [LARGE SCALE GENOMIC DNA]</scope>
    <source>
        <strain evidence="2 3">DSM 22011</strain>
    </source>
</reference>
<proteinExistence type="predicted"/>
<keyword evidence="3" id="KW-1185">Reference proteome</keyword>
<gene>
    <name evidence="2" type="ORF">ATI53_10156</name>
</gene>
<feature type="signal peptide" evidence="1">
    <location>
        <begin position="1"/>
        <end position="24"/>
    </location>
</feature>
<feature type="chain" id="PRO_5016313062" description="Repeat protein (TIGR01451 family)" evidence="1">
    <location>
        <begin position="25"/>
        <end position="170"/>
    </location>
</feature>
<accession>A0A327Y7V0</accession>
<dbReference type="AlphaFoldDB" id="A0A327Y7V0"/>
<dbReference type="Proteomes" id="UP000249165">
    <property type="component" value="Unassembled WGS sequence"/>
</dbReference>
<evidence type="ECO:0000256" key="1">
    <source>
        <dbReference type="SAM" id="SignalP"/>
    </source>
</evidence>
<protein>
    <recommendedName>
        <fullName evidence="4">Repeat protein (TIGR01451 family)</fullName>
    </recommendedName>
</protein>
<evidence type="ECO:0000313" key="3">
    <source>
        <dbReference type="Proteomes" id="UP000249165"/>
    </source>
</evidence>
<name>A0A327Y7V0_9RHOB</name>
<evidence type="ECO:0008006" key="4">
    <source>
        <dbReference type="Google" id="ProtNLM"/>
    </source>
</evidence>
<dbReference type="OrthoDB" id="7861275at2"/>